<dbReference type="AlphaFoldDB" id="A0A4V4HTJ9"/>
<dbReference type="Proteomes" id="UP000308671">
    <property type="component" value="Unassembled WGS sequence"/>
</dbReference>
<proteinExistence type="predicted"/>
<name>A0A4V4HTJ9_9HELO</name>
<gene>
    <name evidence="1" type="ORF">BGAL_0446g00110</name>
</gene>
<organism evidence="1 2">
    <name type="scientific">Botrytis galanthina</name>
    <dbReference type="NCBI Taxonomy" id="278940"/>
    <lineage>
        <taxon>Eukaryota</taxon>
        <taxon>Fungi</taxon>
        <taxon>Dikarya</taxon>
        <taxon>Ascomycota</taxon>
        <taxon>Pezizomycotina</taxon>
        <taxon>Leotiomycetes</taxon>
        <taxon>Helotiales</taxon>
        <taxon>Sclerotiniaceae</taxon>
        <taxon>Botrytis</taxon>
    </lineage>
</organism>
<dbReference type="OrthoDB" id="8300194at2759"/>
<protein>
    <submittedName>
        <fullName evidence="1">Uncharacterized protein</fullName>
    </submittedName>
</protein>
<keyword evidence="2" id="KW-1185">Reference proteome</keyword>
<accession>A0A4V4HTJ9</accession>
<reference evidence="1 2" key="1">
    <citation type="submission" date="2017-12" db="EMBL/GenBank/DDBJ databases">
        <title>Comparative genomics of Botrytis spp.</title>
        <authorList>
            <person name="Valero-Jimenez C.A."/>
            <person name="Tapia P."/>
            <person name="Veloso J."/>
            <person name="Silva-Moreno E."/>
            <person name="Staats M."/>
            <person name="Valdes J.H."/>
            <person name="Van Kan J.A.L."/>
        </authorList>
    </citation>
    <scope>NUCLEOTIDE SEQUENCE [LARGE SCALE GENOMIC DNA]</scope>
    <source>
        <strain evidence="1 2">MUCL435</strain>
    </source>
</reference>
<comment type="caution">
    <text evidence="1">The sequence shown here is derived from an EMBL/GenBank/DDBJ whole genome shotgun (WGS) entry which is preliminary data.</text>
</comment>
<sequence length="116" mass="13373">MPVHCYGLYLLLRETCNNIPAVTFFSNGNPTLGYQGKYGPTKSYQLFERHNAFKELRLSATNGGSLCKLFQDALECSQFNPDEHLRRFPEYCDTGIWIEGQKWGSLWRSLWAMVAK</sequence>
<evidence type="ECO:0000313" key="1">
    <source>
        <dbReference type="EMBL" id="THV45836.1"/>
    </source>
</evidence>
<dbReference type="EMBL" id="PQXL01000445">
    <property type="protein sequence ID" value="THV45836.1"/>
    <property type="molecule type" value="Genomic_DNA"/>
</dbReference>
<evidence type="ECO:0000313" key="2">
    <source>
        <dbReference type="Proteomes" id="UP000308671"/>
    </source>
</evidence>